<sequence>MNKKLIVVTVIIIFIFSAYIIVKKRYEYELKNALYAHALSIGISEDKIRKTELNYFAKFNGYEYSVYLKDMDDDLYFNIYYSLPFSPIKTYLTGLIESKEFDDGVYTEGSIEGIESENGRSLLKKAK</sequence>
<keyword evidence="3" id="KW-1185">Reference proteome</keyword>
<dbReference type="EMBL" id="CP049887">
    <property type="protein sequence ID" value="QIL47924.1"/>
    <property type="molecule type" value="Genomic_DNA"/>
</dbReference>
<dbReference type="Proteomes" id="UP000501747">
    <property type="component" value="Chromosome"/>
</dbReference>
<organism evidence="2 3">
    <name type="scientific">Vagococcus hydrophili</name>
    <dbReference type="NCBI Taxonomy" id="2714947"/>
    <lineage>
        <taxon>Bacteria</taxon>
        <taxon>Bacillati</taxon>
        <taxon>Bacillota</taxon>
        <taxon>Bacilli</taxon>
        <taxon>Lactobacillales</taxon>
        <taxon>Enterococcaceae</taxon>
        <taxon>Vagococcus</taxon>
    </lineage>
</organism>
<evidence type="ECO:0000256" key="1">
    <source>
        <dbReference type="SAM" id="Phobius"/>
    </source>
</evidence>
<evidence type="ECO:0000313" key="2">
    <source>
        <dbReference type="EMBL" id="QIL47924.1"/>
    </source>
</evidence>
<feature type="transmembrane region" description="Helical" evidence="1">
    <location>
        <begin position="6"/>
        <end position="22"/>
    </location>
</feature>
<gene>
    <name evidence="2" type="ORF">G7082_04945</name>
</gene>
<dbReference type="AlphaFoldDB" id="A0A6G8AS81"/>
<accession>A0A6G8AS81</accession>
<keyword evidence="1" id="KW-0812">Transmembrane</keyword>
<proteinExistence type="predicted"/>
<dbReference type="InterPro" id="IPR021486">
    <property type="entry name" value="DUF3139"/>
</dbReference>
<dbReference type="KEGG" id="vhy:G7082_04945"/>
<protein>
    <submittedName>
        <fullName evidence="2">DUF3139 domain-containing protein</fullName>
    </submittedName>
</protein>
<dbReference type="Pfam" id="PF11337">
    <property type="entry name" value="DUF3139"/>
    <property type="match status" value="1"/>
</dbReference>
<dbReference type="RefSeq" id="WP_166034089.1">
    <property type="nucleotide sequence ID" value="NZ_CP049887.1"/>
</dbReference>
<name>A0A6G8AS81_9ENTE</name>
<reference evidence="2 3" key="1">
    <citation type="submission" date="2020-03" db="EMBL/GenBank/DDBJ databases">
        <title>Vagococcus sp. nov., isolated from beetles.</title>
        <authorList>
            <person name="Hyun D.-W."/>
            <person name="Bae J.-W."/>
        </authorList>
    </citation>
    <scope>NUCLEOTIDE SEQUENCE [LARGE SCALE GENOMIC DNA]</scope>
    <source>
        <strain evidence="2 3">HDW17B</strain>
    </source>
</reference>
<evidence type="ECO:0000313" key="3">
    <source>
        <dbReference type="Proteomes" id="UP000501747"/>
    </source>
</evidence>
<keyword evidence="1" id="KW-0472">Membrane</keyword>
<keyword evidence="1" id="KW-1133">Transmembrane helix</keyword>